<gene>
    <name evidence="1" type="ORF">PALI_b0060</name>
</gene>
<protein>
    <submittedName>
        <fullName evidence="1">Uncharacterized protein</fullName>
    </submittedName>
</protein>
<evidence type="ECO:0000313" key="2">
    <source>
        <dbReference type="Proteomes" id="UP000648482"/>
    </source>
</evidence>
<dbReference type="Proteomes" id="UP000648482">
    <property type="component" value="Unassembled WGS sequence"/>
</dbReference>
<organism evidence="1 2">
    <name type="scientific">Pseudoalteromonas aliena SW19</name>
    <dbReference type="NCBI Taxonomy" id="1314866"/>
    <lineage>
        <taxon>Bacteria</taxon>
        <taxon>Pseudomonadati</taxon>
        <taxon>Pseudomonadota</taxon>
        <taxon>Gammaproteobacteria</taxon>
        <taxon>Alteromonadales</taxon>
        <taxon>Pseudoalteromonadaceae</taxon>
        <taxon>Pseudoalteromonas</taxon>
    </lineage>
</organism>
<accession>A0ABR9E3E8</accession>
<comment type="caution">
    <text evidence="1">The sequence shown here is derived from an EMBL/GenBank/DDBJ whole genome shotgun (WGS) entry which is preliminary data.</text>
</comment>
<keyword evidence="2" id="KW-1185">Reference proteome</keyword>
<evidence type="ECO:0000313" key="1">
    <source>
        <dbReference type="EMBL" id="MBE0361139.1"/>
    </source>
</evidence>
<reference evidence="1 2" key="1">
    <citation type="submission" date="2015-06" db="EMBL/GenBank/DDBJ databases">
        <title>Genome sequence of Pseudoalteromonas aliena.</title>
        <authorList>
            <person name="Xie B.-B."/>
            <person name="Rong J.-C."/>
            <person name="Qin Q.-L."/>
            <person name="Zhang Y.-Z."/>
        </authorList>
    </citation>
    <scope>NUCLEOTIDE SEQUENCE [LARGE SCALE GENOMIC DNA]</scope>
    <source>
        <strain evidence="1 2">SW19</strain>
    </source>
</reference>
<dbReference type="EMBL" id="AQGU01000029">
    <property type="protein sequence ID" value="MBE0361139.1"/>
    <property type="molecule type" value="Genomic_DNA"/>
</dbReference>
<proteinExistence type="predicted"/>
<name>A0ABR9E3E8_9GAMM</name>
<sequence>MFGIYAALSPIYVEQPHTTGSALPKYQTYCCKINHKRSTRPNISVDSEQWKISFY</sequence>